<keyword evidence="2" id="KW-1185">Reference proteome</keyword>
<proteinExistence type="predicted"/>
<accession>A0ACC1JJ48</accession>
<dbReference type="Proteomes" id="UP001140234">
    <property type="component" value="Unassembled WGS sequence"/>
</dbReference>
<gene>
    <name evidence="1" type="ORF">IWQ57_006657</name>
</gene>
<evidence type="ECO:0000313" key="2">
    <source>
        <dbReference type="Proteomes" id="UP001140234"/>
    </source>
</evidence>
<dbReference type="EMBL" id="JANBUJ010003912">
    <property type="protein sequence ID" value="KAJ2759052.1"/>
    <property type="molecule type" value="Genomic_DNA"/>
</dbReference>
<reference evidence="1" key="1">
    <citation type="submission" date="2022-07" db="EMBL/GenBank/DDBJ databases">
        <title>Phylogenomic reconstructions and comparative analyses of Kickxellomycotina fungi.</title>
        <authorList>
            <person name="Reynolds N.K."/>
            <person name="Stajich J.E."/>
            <person name="Barry K."/>
            <person name="Grigoriev I.V."/>
            <person name="Crous P."/>
            <person name="Smith M.E."/>
        </authorList>
    </citation>
    <scope>NUCLEOTIDE SEQUENCE</scope>
    <source>
        <strain evidence="1">CBS 109366</strain>
    </source>
</reference>
<protein>
    <submittedName>
        <fullName evidence="1">Uncharacterized protein</fullName>
    </submittedName>
</protein>
<sequence>MLRRASVPIRTASRVVLVLALWFVVLPLVAYWTLLLLRDHAVQGALWVTRARFVVARSWAEWHASPSAGSPSDVVWHTGLCAIPDGWLRALYTYATALIKPLLMVAGRIPVLGLSNGQIDGMFDRVFETMVQATEGMALAAFGFGLRCIVPDLFKLVADKYAEYGAKDKQAAAVPANHDNAQGPQV</sequence>
<feature type="non-terminal residue" evidence="1">
    <location>
        <position position="186"/>
    </location>
</feature>
<name>A0ACC1JJ48_9FUNG</name>
<comment type="caution">
    <text evidence="1">The sequence shown here is derived from an EMBL/GenBank/DDBJ whole genome shotgun (WGS) entry which is preliminary data.</text>
</comment>
<organism evidence="1 2">
    <name type="scientific">Coemansia nantahalensis</name>
    <dbReference type="NCBI Taxonomy" id="2789366"/>
    <lineage>
        <taxon>Eukaryota</taxon>
        <taxon>Fungi</taxon>
        <taxon>Fungi incertae sedis</taxon>
        <taxon>Zoopagomycota</taxon>
        <taxon>Kickxellomycotina</taxon>
        <taxon>Kickxellomycetes</taxon>
        <taxon>Kickxellales</taxon>
        <taxon>Kickxellaceae</taxon>
        <taxon>Coemansia</taxon>
    </lineage>
</organism>
<evidence type="ECO:0000313" key="1">
    <source>
        <dbReference type="EMBL" id="KAJ2759052.1"/>
    </source>
</evidence>